<evidence type="ECO:0000313" key="2">
    <source>
        <dbReference type="EMBL" id="KKM03000.1"/>
    </source>
</evidence>
<proteinExistence type="predicted"/>
<gene>
    <name evidence="2" type="ORF">LCGC14_1778790</name>
    <name evidence="1" type="ORF">LCGC14_2286560</name>
</gene>
<protein>
    <submittedName>
        <fullName evidence="2">Uncharacterized protein</fullName>
    </submittedName>
</protein>
<evidence type="ECO:0000313" key="1">
    <source>
        <dbReference type="EMBL" id="KKL52329.1"/>
    </source>
</evidence>
<accession>A0A0F9GVY1</accession>
<dbReference type="EMBL" id="LAZR01016789">
    <property type="protein sequence ID" value="KKM03000.1"/>
    <property type="molecule type" value="Genomic_DNA"/>
</dbReference>
<sequence length="55" mass="6687">MYELHTDRRGRSSLHWNKYKIWEGYVSTNDLENLFEAIRLPVIITKDELDEDMPF</sequence>
<organism evidence="2">
    <name type="scientific">marine sediment metagenome</name>
    <dbReference type="NCBI Taxonomy" id="412755"/>
    <lineage>
        <taxon>unclassified sequences</taxon>
        <taxon>metagenomes</taxon>
        <taxon>ecological metagenomes</taxon>
    </lineage>
</organism>
<dbReference type="AlphaFoldDB" id="A0A0F9GVY1"/>
<name>A0A0F9GVY1_9ZZZZ</name>
<reference evidence="2" key="1">
    <citation type="journal article" date="2015" name="Nature">
        <title>Complex archaea that bridge the gap between prokaryotes and eukaryotes.</title>
        <authorList>
            <person name="Spang A."/>
            <person name="Saw J.H."/>
            <person name="Jorgensen S.L."/>
            <person name="Zaremba-Niedzwiedzka K."/>
            <person name="Martijn J."/>
            <person name="Lind A.E."/>
            <person name="van Eijk R."/>
            <person name="Schleper C."/>
            <person name="Guy L."/>
            <person name="Ettema T.J."/>
        </authorList>
    </citation>
    <scope>NUCLEOTIDE SEQUENCE</scope>
</reference>
<dbReference type="EMBL" id="LAZR01031933">
    <property type="protein sequence ID" value="KKL52329.1"/>
    <property type="molecule type" value="Genomic_DNA"/>
</dbReference>
<comment type="caution">
    <text evidence="2">The sequence shown here is derived from an EMBL/GenBank/DDBJ whole genome shotgun (WGS) entry which is preliminary data.</text>
</comment>